<comment type="subcellular location">
    <subcellularLocation>
        <location evidence="1 14">Cell outer membrane</location>
        <topology evidence="1 14">Multi-pass membrane protein</topology>
    </subcellularLocation>
</comment>
<dbReference type="InterPro" id="IPR012910">
    <property type="entry name" value="Plug_dom"/>
</dbReference>
<name>A0A178ICQ1_9BACT</name>
<evidence type="ECO:0000256" key="16">
    <source>
        <dbReference type="SAM" id="SignalP"/>
    </source>
</evidence>
<accession>A0A178ICQ1</accession>
<dbReference type="CDD" id="cd01347">
    <property type="entry name" value="ligand_gated_channel"/>
    <property type="match status" value="1"/>
</dbReference>
<evidence type="ECO:0000256" key="4">
    <source>
        <dbReference type="ARBA" id="ARBA00022452"/>
    </source>
</evidence>
<evidence type="ECO:0000256" key="11">
    <source>
        <dbReference type="ARBA" id="ARBA00023136"/>
    </source>
</evidence>
<comment type="caution">
    <text evidence="19">The sequence shown here is derived from an EMBL/GenBank/DDBJ whole genome shotgun (WGS) entry which is preliminary data.</text>
</comment>
<dbReference type="Proteomes" id="UP000078486">
    <property type="component" value="Unassembled WGS sequence"/>
</dbReference>
<evidence type="ECO:0000259" key="18">
    <source>
        <dbReference type="Pfam" id="PF07715"/>
    </source>
</evidence>
<protein>
    <recommendedName>
        <fullName evidence="21">TonB-dependent receptor</fullName>
    </recommendedName>
</protein>
<evidence type="ECO:0000256" key="12">
    <source>
        <dbReference type="ARBA" id="ARBA00023170"/>
    </source>
</evidence>
<evidence type="ECO:0000256" key="8">
    <source>
        <dbReference type="ARBA" id="ARBA00023004"/>
    </source>
</evidence>
<keyword evidence="4 14" id="KW-1134">Transmembrane beta strand</keyword>
<keyword evidence="5" id="KW-0410">Iron transport</keyword>
<evidence type="ECO:0000256" key="2">
    <source>
        <dbReference type="ARBA" id="ARBA00009810"/>
    </source>
</evidence>
<keyword evidence="10 15" id="KW-0798">TonB box</keyword>
<keyword evidence="20" id="KW-1185">Reference proteome</keyword>
<dbReference type="FunFam" id="2.170.130.10:FF:000001">
    <property type="entry name" value="Catecholate siderophore TonB-dependent receptor"/>
    <property type="match status" value="1"/>
</dbReference>
<keyword evidence="12" id="KW-0675">Receptor</keyword>
<dbReference type="GO" id="GO:0038023">
    <property type="term" value="F:signaling receptor activity"/>
    <property type="evidence" value="ECO:0007669"/>
    <property type="project" value="InterPro"/>
</dbReference>
<dbReference type="Pfam" id="PF07715">
    <property type="entry name" value="Plug"/>
    <property type="match status" value="1"/>
</dbReference>
<reference evidence="19 20" key="1">
    <citation type="submission" date="2016-01" db="EMBL/GenBank/DDBJ databases">
        <title>High potential of lignocellulose degradation of a new Verrucomicrobia species.</title>
        <authorList>
            <person name="Wang Y."/>
            <person name="Shi Y."/>
            <person name="Qiu Z."/>
            <person name="Liu S."/>
            <person name="Yang H."/>
        </authorList>
    </citation>
    <scope>NUCLEOTIDE SEQUENCE [LARGE SCALE GENOMIC DNA]</scope>
    <source>
        <strain evidence="19 20">TSB47</strain>
    </source>
</reference>
<evidence type="ECO:0000313" key="20">
    <source>
        <dbReference type="Proteomes" id="UP000078486"/>
    </source>
</evidence>
<evidence type="ECO:0000256" key="6">
    <source>
        <dbReference type="ARBA" id="ARBA00022692"/>
    </source>
</evidence>
<dbReference type="RefSeq" id="WP_334319585.1">
    <property type="nucleotide sequence ID" value="NZ_CP109796.1"/>
</dbReference>
<evidence type="ECO:0000256" key="9">
    <source>
        <dbReference type="ARBA" id="ARBA00023065"/>
    </source>
</evidence>
<keyword evidence="13 14" id="KW-0998">Cell outer membrane</keyword>
<dbReference type="InterPro" id="IPR039426">
    <property type="entry name" value="TonB-dep_rcpt-like"/>
</dbReference>
<dbReference type="STRING" id="1184151.AW736_20675"/>
<evidence type="ECO:0000256" key="13">
    <source>
        <dbReference type="ARBA" id="ARBA00023237"/>
    </source>
</evidence>
<dbReference type="EMBL" id="LRRQ01000157">
    <property type="protein sequence ID" value="OAM87792.1"/>
    <property type="molecule type" value="Genomic_DNA"/>
</dbReference>
<dbReference type="Gene3D" id="2.40.170.20">
    <property type="entry name" value="TonB-dependent receptor, beta-barrel domain"/>
    <property type="match status" value="1"/>
</dbReference>
<dbReference type="GO" id="GO:0015891">
    <property type="term" value="P:siderophore transport"/>
    <property type="evidence" value="ECO:0007669"/>
    <property type="project" value="InterPro"/>
</dbReference>
<dbReference type="AlphaFoldDB" id="A0A178ICQ1"/>
<dbReference type="GO" id="GO:0015344">
    <property type="term" value="F:siderophore uptake transmembrane transporter activity"/>
    <property type="evidence" value="ECO:0007669"/>
    <property type="project" value="TreeGrafter"/>
</dbReference>
<evidence type="ECO:0000256" key="14">
    <source>
        <dbReference type="PROSITE-ProRule" id="PRU01360"/>
    </source>
</evidence>
<dbReference type="InterPro" id="IPR010105">
    <property type="entry name" value="TonB_sidphr_rcpt"/>
</dbReference>
<evidence type="ECO:0000256" key="7">
    <source>
        <dbReference type="ARBA" id="ARBA00022729"/>
    </source>
</evidence>
<dbReference type="InterPro" id="IPR037066">
    <property type="entry name" value="Plug_dom_sf"/>
</dbReference>
<dbReference type="Gene3D" id="2.170.130.10">
    <property type="entry name" value="TonB-dependent receptor, plug domain"/>
    <property type="match status" value="1"/>
</dbReference>
<feature type="signal peptide" evidence="16">
    <location>
        <begin position="1"/>
        <end position="28"/>
    </location>
</feature>
<feature type="domain" description="TonB-dependent receptor-like beta-barrel" evidence="17">
    <location>
        <begin position="259"/>
        <end position="711"/>
    </location>
</feature>
<evidence type="ECO:0000256" key="10">
    <source>
        <dbReference type="ARBA" id="ARBA00023077"/>
    </source>
</evidence>
<evidence type="ECO:0000256" key="1">
    <source>
        <dbReference type="ARBA" id="ARBA00004571"/>
    </source>
</evidence>
<dbReference type="InterPro" id="IPR036942">
    <property type="entry name" value="Beta-barrel_TonB_sf"/>
</dbReference>
<keyword evidence="11 14" id="KW-0472">Membrane</keyword>
<dbReference type="PROSITE" id="PS52016">
    <property type="entry name" value="TONB_DEPENDENT_REC_3"/>
    <property type="match status" value="1"/>
</dbReference>
<dbReference type="GO" id="GO:0009279">
    <property type="term" value="C:cell outer membrane"/>
    <property type="evidence" value="ECO:0007669"/>
    <property type="project" value="UniProtKB-SubCell"/>
</dbReference>
<organism evidence="19 20">
    <name type="scientific">Termitidicoccus mucosus</name>
    <dbReference type="NCBI Taxonomy" id="1184151"/>
    <lineage>
        <taxon>Bacteria</taxon>
        <taxon>Pseudomonadati</taxon>
        <taxon>Verrucomicrobiota</taxon>
        <taxon>Opitutia</taxon>
        <taxon>Opitutales</taxon>
        <taxon>Opitutaceae</taxon>
        <taxon>Termitidicoccus</taxon>
    </lineage>
</organism>
<sequence>MKSVIRIRPVSQLGILLAALLTSGLPAAAQSTAASGSGGSASHDAEVVALDRLTVKGDRLFSELFVADRSLAGTKTSTPLVETSQSLTVIGRNEMDARGVQRLTDAVSYVAGVQAEFQGIDSRVDTLKVRGFEAGGFASNTYLDNLRAPSGGQWTRAQFDLFGLERVEVLKGPSAVLYGQVAPGGLVNLVSKRPGVAVKDSVELQVGSYDTIQATLDVSGALTSSNRLLYRVAGLFRDGDAEVDHTELQRIFVAPSLTWKITDKASLTFLTQYQKDNGGSTYQFLPQTGTLKPGDHGYIDPSTFLGEPTWNNFDRDQHAAGYAFDYVFNDTFTLRQNFRYSHVKTDYKGIVGGTGDATPAGDYTRRSAWGYGETDGIAVDTHLQSKFATGGVKHTVLTGFDFLYSDWEHTRLIGTAPSINIYNPVYSGISFSANPAQSFLQDTIERQIGFYLQEQASFGGFRATLGLRRDEYDVNQTISYRNGTVRKVDIKPDSVTWRAGLLYLFDNGLAPYASYATSFDSAPYSSTDASGQPLREPTEGGQYEAGLKYKPAAFDALLTLSLFQLTETNRVMADPGGVGSVQVGEVRIRGIEFEGKISLVKNLDAIATWTRLDPEITKNSASPSAPPKGNAPSAVPEDMASLWLSYVFSSGPLDGLTAGAGVRYVGESYGNDANTIKVPGYTLVDAAISYDLGKKFPALKGAALRLSATNLADKRYVATSTAPSAAWYGSGRNVSLSVRYNW</sequence>
<evidence type="ECO:0000256" key="5">
    <source>
        <dbReference type="ARBA" id="ARBA00022496"/>
    </source>
</evidence>
<feature type="domain" description="TonB-dependent receptor plug" evidence="18">
    <location>
        <begin position="80"/>
        <end position="185"/>
    </location>
</feature>
<dbReference type="NCBIfam" id="TIGR01783">
    <property type="entry name" value="TonB-siderophor"/>
    <property type="match status" value="1"/>
</dbReference>
<comment type="similarity">
    <text evidence="2 14 15">Belongs to the TonB-dependent receptor family.</text>
</comment>
<keyword evidence="9" id="KW-0406">Ion transport</keyword>
<dbReference type="PANTHER" id="PTHR32552:SF68">
    <property type="entry name" value="FERRICHROME OUTER MEMBRANE TRANSPORTER_PHAGE RECEPTOR"/>
    <property type="match status" value="1"/>
</dbReference>
<keyword evidence="6 14" id="KW-0812">Transmembrane</keyword>
<evidence type="ECO:0000256" key="3">
    <source>
        <dbReference type="ARBA" id="ARBA00022448"/>
    </source>
</evidence>
<dbReference type="PANTHER" id="PTHR32552">
    <property type="entry name" value="FERRICHROME IRON RECEPTOR-RELATED"/>
    <property type="match status" value="1"/>
</dbReference>
<gene>
    <name evidence="19" type="ORF">AW736_20675</name>
</gene>
<evidence type="ECO:0000256" key="15">
    <source>
        <dbReference type="RuleBase" id="RU003357"/>
    </source>
</evidence>
<keyword evidence="8" id="KW-0408">Iron</keyword>
<feature type="chain" id="PRO_5008088595" description="TonB-dependent receptor" evidence="16">
    <location>
        <begin position="29"/>
        <end position="742"/>
    </location>
</feature>
<dbReference type="SUPFAM" id="SSF56935">
    <property type="entry name" value="Porins"/>
    <property type="match status" value="1"/>
</dbReference>
<keyword evidence="3 14" id="KW-0813">Transport</keyword>
<proteinExistence type="inferred from homology"/>
<dbReference type="Pfam" id="PF00593">
    <property type="entry name" value="TonB_dep_Rec_b-barrel"/>
    <property type="match status" value="1"/>
</dbReference>
<evidence type="ECO:0000259" key="17">
    <source>
        <dbReference type="Pfam" id="PF00593"/>
    </source>
</evidence>
<evidence type="ECO:0000313" key="19">
    <source>
        <dbReference type="EMBL" id="OAM87792.1"/>
    </source>
</evidence>
<evidence type="ECO:0008006" key="21">
    <source>
        <dbReference type="Google" id="ProtNLM"/>
    </source>
</evidence>
<keyword evidence="7 16" id="KW-0732">Signal</keyword>
<dbReference type="InterPro" id="IPR000531">
    <property type="entry name" value="Beta-barrel_TonB"/>
</dbReference>